<dbReference type="EMBL" id="FMAR01000052">
    <property type="protein sequence ID" value="SCC65458.1"/>
    <property type="molecule type" value="Genomic_DNA"/>
</dbReference>
<protein>
    <submittedName>
        <fullName evidence="1">Putative transposase</fullName>
    </submittedName>
</protein>
<proteinExistence type="predicted"/>
<name>A0A1C4GB80_9BACT</name>
<organism evidence="1 2">
    <name type="scientific">Chitinophaga costaii</name>
    <dbReference type="NCBI Taxonomy" id="1335309"/>
    <lineage>
        <taxon>Bacteria</taxon>
        <taxon>Pseudomonadati</taxon>
        <taxon>Bacteroidota</taxon>
        <taxon>Chitinophagia</taxon>
        <taxon>Chitinophagales</taxon>
        <taxon>Chitinophagaceae</taxon>
        <taxon>Chitinophaga</taxon>
    </lineage>
</organism>
<evidence type="ECO:0000313" key="1">
    <source>
        <dbReference type="EMBL" id="SCC65458.1"/>
    </source>
</evidence>
<reference evidence="1 2" key="1">
    <citation type="submission" date="2016-08" db="EMBL/GenBank/DDBJ databases">
        <authorList>
            <person name="Seilhamer J.J."/>
        </authorList>
    </citation>
    <scope>NUCLEOTIDE SEQUENCE [LARGE SCALE GENOMIC DNA]</scope>
    <source>
        <strain evidence="1 2">A37T2</strain>
    </source>
</reference>
<dbReference type="STRING" id="1335309.GA0116948_1522"/>
<dbReference type="GO" id="GO:0004803">
    <property type="term" value="F:transposase activity"/>
    <property type="evidence" value="ECO:0007669"/>
    <property type="project" value="InterPro"/>
</dbReference>
<dbReference type="SUPFAM" id="SSF46689">
    <property type="entry name" value="Homeodomain-like"/>
    <property type="match status" value="1"/>
</dbReference>
<dbReference type="GO" id="GO:0006313">
    <property type="term" value="P:DNA transposition"/>
    <property type="evidence" value="ECO:0007669"/>
    <property type="project" value="InterPro"/>
</dbReference>
<dbReference type="Pfam" id="PF01527">
    <property type="entry name" value="HTH_Tnp_1"/>
    <property type="match status" value="1"/>
</dbReference>
<dbReference type="Proteomes" id="UP000242818">
    <property type="component" value="Unassembled WGS sequence"/>
</dbReference>
<dbReference type="GO" id="GO:0003677">
    <property type="term" value="F:DNA binding"/>
    <property type="evidence" value="ECO:0007669"/>
    <property type="project" value="InterPro"/>
</dbReference>
<keyword evidence="2" id="KW-1185">Reference proteome</keyword>
<dbReference type="InterPro" id="IPR009057">
    <property type="entry name" value="Homeodomain-like_sf"/>
</dbReference>
<sequence length="106" mass="12494">MAKQRRSFSVEQNLQIIQESDQHGVVQTLRKHNLSYSVYLRWKHQFDQGGSSSLKPQYHKVDPELRALQEENARLKKIIGNQALELEFKTELLKKNEAYERRLKGS</sequence>
<dbReference type="AlphaFoldDB" id="A0A1C4GB80"/>
<gene>
    <name evidence="1" type="ORF">GA0116948_1522</name>
</gene>
<dbReference type="RefSeq" id="WP_089715839.1">
    <property type="nucleotide sequence ID" value="NZ_FMAR01000052.1"/>
</dbReference>
<dbReference type="InterPro" id="IPR002514">
    <property type="entry name" value="Transposase_8"/>
</dbReference>
<dbReference type="OrthoDB" id="679711at2"/>
<evidence type="ECO:0000313" key="2">
    <source>
        <dbReference type="Proteomes" id="UP000242818"/>
    </source>
</evidence>
<accession>A0A1C4GB80</accession>